<keyword evidence="3" id="KW-1185">Reference proteome</keyword>
<evidence type="ECO:0000256" key="1">
    <source>
        <dbReference type="SAM" id="Phobius"/>
    </source>
</evidence>
<accession>A0ABR6IFW1</accession>
<keyword evidence="1" id="KW-0812">Transmembrane</keyword>
<keyword evidence="1" id="KW-1133">Transmembrane helix</keyword>
<keyword evidence="1" id="KW-0472">Membrane</keyword>
<evidence type="ECO:0000313" key="3">
    <source>
        <dbReference type="Proteomes" id="UP000551353"/>
    </source>
</evidence>
<name>A0ABR6IFW1_9HYPH</name>
<proteinExistence type="predicted"/>
<gene>
    <name evidence="2" type="ORF">GGD56_000460</name>
</gene>
<organism evidence="2 3">
    <name type="scientific">Rhizobium mongolense</name>
    <dbReference type="NCBI Taxonomy" id="57676"/>
    <lineage>
        <taxon>Bacteria</taxon>
        <taxon>Pseudomonadati</taxon>
        <taxon>Pseudomonadota</taxon>
        <taxon>Alphaproteobacteria</taxon>
        <taxon>Hyphomicrobiales</taxon>
        <taxon>Rhizobiaceae</taxon>
        <taxon>Rhizobium/Agrobacterium group</taxon>
        <taxon>Rhizobium</taxon>
    </lineage>
</organism>
<reference evidence="2 3" key="1">
    <citation type="submission" date="2020-08" db="EMBL/GenBank/DDBJ databases">
        <title>Genomic Encyclopedia of Type Strains, Phase IV (KMG-V): Genome sequencing to study the core and pangenomes of soil and plant-associated prokaryotes.</title>
        <authorList>
            <person name="Whitman W."/>
        </authorList>
    </citation>
    <scope>NUCLEOTIDE SEQUENCE [LARGE SCALE GENOMIC DNA]</scope>
    <source>
        <strain evidence="2 3">SEMIA 4087</strain>
    </source>
</reference>
<dbReference type="Proteomes" id="UP000551353">
    <property type="component" value="Unassembled WGS sequence"/>
</dbReference>
<comment type="caution">
    <text evidence="2">The sequence shown here is derived from an EMBL/GenBank/DDBJ whole genome shotgun (WGS) entry which is preliminary data.</text>
</comment>
<feature type="transmembrane region" description="Helical" evidence="1">
    <location>
        <begin position="40"/>
        <end position="61"/>
    </location>
</feature>
<evidence type="ECO:0000313" key="2">
    <source>
        <dbReference type="EMBL" id="MBB4226640.1"/>
    </source>
</evidence>
<protein>
    <submittedName>
        <fullName evidence="2">Uncharacterized protein</fullName>
    </submittedName>
</protein>
<sequence length="66" mass="7103">MPSGRVGVPLAGLVSAEEIALAKRDWLFTLIAWPERTVDAALAAILNSTTPIFAFLLTVLITHTNQ</sequence>
<dbReference type="EMBL" id="JACIFX010000001">
    <property type="protein sequence ID" value="MBB4226640.1"/>
    <property type="molecule type" value="Genomic_DNA"/>
</dbReference>